<name>A0A8H5AVF4_9AGAR</name>
<dbReference type="AlphaFoldDB" id="A0A8H5AVF4"/>
<evidence type="ECO:0000313" key="2">
    <source>
        <dbReference type="EMBL" id="KAF5310867.1"/>
    </source>
</evidence>
<protein>
    <submittedName>
        <fullName evidence="2">Uncharacterized protein</fullName>
    </submittedName>
</protein>
<feature type="region of interest" description="Disordered" evidence="1">
    <location>
        <begin position="134"/>
        <end position="154"/>
    </location>
</feature>
<organism evidence="2 3">
    <name type="scientific">Psilocybe cf. subviscida</name>
    <dbReference type="NCBI Taxonomy" id="2480587"/>
    <lineage>
        <taxon>Eukaryota</taxon>
        <taxon>Fungi</taxon>
        <taxon>Dikarya</taxon>
        <taxon>Basidiomycota</taxon>
        <taxon>Agaricomycotina</taxon>
        <taxon>Agaricomycetes</taxon>
        <taxon>Agaricomycetidae</taxon>
        <taxon>Agaricales</taxon>
        <taxon>Agaricineae</taxon>
        <taxon>Strophariaceae</taxon>
        <taxon>Psilocybe</taxon>
    </lineage>
</organism>
<proteinExistence type="predicted"/>
<feature type="region of interest" description="Disordered" evidence="1">
    <location>
        <begin position="24"/>
        <end position="118"/>
    </location>
</feature>
<comment type="caution">
    <text evidence="2">The sequence shown here is derived from an EMBL/GenBank/DDBJ whole genome shotgun (WGS) entry which is preliminary data.</text>
</comment>
<dbReference type="Proteomes" id="UP000567179">
    <property type="component" value="Unassembled WGS sequence"/>
</dbReference>
<sequence length="408" mass="45193">MGQTRILYDRIRIKKFFSRHTTMSDSWYPGKSPHRSLHYPPVSNHQQSPGIPNALGLYPTPTGAQPPYGSPQYSVQQSPSSSITHRSAGGASGSSSYRGSRTPTTITYPDSDDDEQTQLSSLHIPSIHSMSRAGSVAGSVAHPATQSARGSSPYIRASSITRQLDHVHDYFEHDMPDYANTQMSVGGVGNWVPGQALYDLNGLLIYKTGDYVYVRRRKNRVRATEPAEWSNWVCGRVIATHMCAHTDACRKIFKIRPSNCYIVRYDRAPFIAKGVLGPPRYGVSVFSSAGEMSMCDSPHNPDHIHRFRRTCSMKKNWQHSDDPIIGGKQPALVFMQDASGAWHPGKRIPPTIPGRPTLYTVRGIGKSDEGTFSLSRSHLLPYTVETALVLRQQGKVVRVDGLPEFEGI</sequence>
<gene>
    <name evidence="2" type="ORF">D9619_007684</name>
</gene>
<evidence type="ECO:0000256" key="1">
    <source>
        <dbReference type="SAM" id="MobiDB-lite"/>
    </source>
</evidence>
<dbReference type="EMBL" id="JAACJJ010000057">
    <property type="protein sequence ID" value="KAF5310867.1"/>
    <property type="molecule type" value="Genomic_DNA"/>
</dbReference>
<feature type="compositionally biased region" description="Low complexity" evidence="1">
    <location>
        <begin position="65"/>
        <end position="101"/>
    </location>
</feature>
<keyword evidence="3" id="KW-1185">Reference proteome</keyword>
<reference evidence="2 3" key="1">
    <citation type="journal article" date="2020" name="ISME J.">
        <title>Uncovering the hidden diversity of litter-decomposition mechanisms in mushroom-forming fungi.</title>
        <authorList>
            <person name="Floudas D."/>
            <person name="Bentzer J."/>
            <person name="Ahren D."/>
            <person name="Johansson T."/>
            <person name="Persson P."/>
            <person name="Tunlid A."/>
        </authorList>
    </citation>
    <scope>NUCLEOTIDE SEQUENCE [LARGE SCALE GENOMIC DNA]</scope>
    <source>
        <strain evidence="2 3">CBS 101986</strain>
    </source>
</reference>
<evidence type="ECO:0000313" key="3">
    <source>
        <dbReference type="Proteomes" id="UP000567179"/>
    </source>
</evidence>
<accession>A0A8H5AVF4</accession>